<dbReference type="HOGENOM" id="CLU_3152134_0_0_9"/>
<sequence length="48" mass="5510">MGKMRNGNMTRSEESMTLMTRDGLFFVHHKMTLSVFLTMGTDPSLRSE</sequence>
<dbReference type="AlphaFoldDB" id="C9LNI6"/>
<protein>
    <submittedName>
        <fullName evidence="1">Uncharacterized protein</fullName>
    </submittedName>
</protein>
<keyword evidence="2" id="KW-1185">Reference proteome</keyword>
<dbReference type="STRING" id="592028.GCWU000321_01107"/>
<reference evidence="1" key="1">
    <citation type="submission" date="2009-09" db="EMBL/GenBank/DDBJ databases">
        <authorList>
            <person name="Weinstock G."/>
            <person name="Sodergren E."/>
            <person name="Clifton S."/>
            <person name="Fulton L."/>
            <person name="Fulton B."/>
            <person name="Courtney L."/>
            <person name="Fronick C."/>
            <person name="Harrison M."/>
            <person name="Strong C."/>
            <person name="Farmer C."/>
            <person name="Delahaunty K."/>
            <person name="Markovic C."/>
            <person name="Hall O."/>
            <person name="Minx P."/>
            <person name="Tomlinson C."/>
            <person name="Mitreva M."/>
            <person name="Nelson J."/>
            <person name="Hou S."/>
            <person name="Wollam A."/>
            <person name="Pepin K.H."/>
            <person name="Johnson M."/>
            <person name="Bhonagiri V."/>
            <person name="Nash W.E."/>
            <person name="Warren W."/>
            <person name="Chinwalla A."/>
            <person name="Mardis E.R."/>
            <person name="Wilson R.K."/>
        </authorList>
    </citation>
    <scope>NUCLEOTIDE SEQUENCE [LARGE SCALE GENOMIC DNA]</scope>
    <source>
        <strain evidence="1">DSM 15470</strain>
    </source>
</reference>
<organism evidence="1 2">
    <name type="scientific">Dialister invisus DSM 15470</name>
    <dbReference type="NCBI Taxonomy" id="592028"/>
    <lineage>
        <taxon>Bacteria</taxon>
        <taxon>Bacillati</taxon>
        <taxon>Bacillota</taxon>
        <taxon>Negativicutes</taxon>
        <taxon>Veillonellales</taxon>
        <taxon>Veillonellaceae</taxon>
        <taxon>Dialister</taxon>
    </lineage>
</organism>
<dbReference type="RefSeq" id="WP_007070055.1">
    <property type="nucleotide sequence ID" value="NZ_GG698602.1"/>
</dbReference>
<dbReference type="Proteomes" id="UP000004736">
    <property type="component" value="Unassembled WGS sequence"/>
</dbReference>
<name>C9LNI6_9FIRM</name>
<dbReference type="GeneID" id="78278525"/>
<evidence type="ECO:0000313" key="2">
    <source>
        <dbReference type="Proteomes" id="UP000004736"/>
    </source>
</evidence>
<dbReference type="EMBL" id="ACIM02000001">
    <property type="protein sequence ID" value="EEW97122.1"/>
    <property type="molecule type" value="Genomic_DNA"/>
</dbReference>
<proteinExistence type="predicted"/>
<comment type="caution">
    <text evidence="1">The sequence shown here is derived from an EMBL/GenBank/DDBJ whole genome shotgun (WGS) entry which is preliminary data.</text>
</comment>
<accession>C9LNI6</accession>
<evidence type="ECO:0000313" key="1">
    <source>
        <dbReference type="EMBL" id="EEW97122.1"/>
    </source>
</evidence>
<gene>
    <name evidence="1" type="ORF">GCWU000321_01107</name>
</gene>